<keyword evidence="1" id="KW-0732">Signal</keyword>
<gene>
    <name evidence="2" type="ORF">FisN_9Lu219</name>
</gene>
<dbReference type="InterPro" id="IPR003425">
    <property type="entry name" value="CCB3/YggT"/>
</dbReference>
<dbReference type="AlphaFoldDB" id="A0A1Z5KLA7"/>
<name>A0A1Z5KLA7_FISSO</name>
<proteinExistence type="predicted"/>
<dbReference type="Pfam" id="PF02325">
    <property type="entry name" value="CCB3_YggT"/>
    <property type="match status" value="1"/>
</dbReference>
<dbReference type="PANTHER" id="PTHR33219">
    <property type="entry name" value="YLMG HOMOLOG PROTEIN 2, CHLOROPLASTIC"/>
    <property type="match status" value="1"/>
</dbReference>
<protein>
    <submittedName>
        <fullName evidence="2">YggT family protein</fullName>
    </submittedName>
</protein>
<dbReference type="OrthoDB" id="2066at2759"/>
<dbReference type="GO" id="GO:0016020">
    <property type="term" value="C:membrane"/>
    <property type="evidence" value="ECO:0007669"/>
    <property type="project" value="InterPro"/>
</dbReference>
<keyword evidence="3" id="KW-1185">Reference proteome</keyword>
<sequence>MKFLTAQLILSCCCLLAMTVQASVFLPHTSTSTTFRGSRSFVETRTDLRCLLRKNRASAVTAMAIPGNGIAEQVFVGGFSNFLSIYNLIITARILLSWFPQAQGVAALQPVYAITDPFLNLFRGVVPPIFGLDFSPILAFFLLNVVTNATAAVGSTLPHEKLVELRRLQQQRNTPVAAIFSRSLERRQDPSYVSLNL</sequence>
<evidence type="ECO:0000313" key="3">
    <source>
        <dbReference type="Proteomes" id="UP000198406"/>
    </source>
</evidence>
<feature type="chain" id="PRO_5012238776" evidence="1">
    <location>
        <begin position="23"/>
        <end position="197"/>
    </location>
</feature>
<dbReference type="EMBL" id="BDSP01000252">
    <property type="protein sequence ID" value="GAX26915.1"/>
    <property type="molecule type" value="Genomic_DNA"/>
</dbReference>
<evidence type="ECO:0000313" key="2">
    <source>
        <dbReference type="EMBL" id="GAX26915.1"/>
    </source>
</evidence>
<feature type="signal peptide" evidence="1">
    <location>
        <begin position="1"/>
        <end position="22"/>
    </location>
</feature>
<dbReference type="Proteomes" id="UP000198406">
    <property type="component" value="Unassembled WGS sequence"/>
</dbReference>
<dbReference type="PANTHER" id="PTHR33219:SF14">
    <property type="entry name" value="PROTEIN COFACTOR ASSEMBLY OF COMPLEX C SUBUNIT B CCB3, CHLOROPLASTIC-RELATED"/>
    <property type="match status" value="1"/>
</dbReference>
<accession>A0A1Z5KLA7</accession>
<reference evidence="2 3" key="1">
    <citation type="journal article" date="2015" name="Plant Cell">
        <title>Oil accumulation by the oleaginous diatom Fistulifera solaris as revealed by the genome and transcriptome.</title>
        <authorList>
            <person name="Tanaka T."/>
            <person name="Maeda Y."/>
            <person name="Veluchamy A."/>
            <person name="Tanaka M."/>
            <person name="Abida H."/>
            <person name="Marechal E."/>
            <person name="Bowler C."/>
            <person name="Muto M."/>
            <person name="Sunaga Y."/>
            <person name="Tanaka M."/>
            <person name="Yoshino T."/>
            <person name="Taniguchi T."/>
            <person name="Fukuda Y."/>
            <person name="Nemoto M."/>
            <person name="Matsumoto M."/>
            <person name="Wong P.S."/>
            <person name="Aburatani S."/>
            <person name="Fujibuchi W."/>
        </authorList>
    </citation>
    <scope>NUCLEOTIDE SEQUENCE [LARGE SCALE GENOMIC DNA]</scope>
    <source>
        <strain evidence="2 3">JPCC DA0580</strain>
    </source>
</reference>
<evidence type="ECO:0000256" key="1">
    <source>
        <dbReference type="SAM" id="SignalP"/>
    </source>
</evidence>
<comment type="caution">
    <text evidence="2">The sequence shown here is derived from an EMBL/GenBank/DDBJ whole genome shotgun (WGS) entry which is preliminary data.</text>
</comment>
<dbReference type="InParanoid" id="A0A1Z5KLA7"/>
<organism evidence="2 3">
    <name type="scientific">Fistulifera solaris</name>
    <name type="common">Oleaginous diatom</name>
    <dbReference type="NCBI Taxonomy" id="1519565"/>
    <lineage>
        <taxon>Eukaryota</taxon>
        <taxon>Sar</taxon>
        <taxon>Stramenopiles</taxon>
        <taxon>Ochrophyta</taxon>
        <taxon>Bacillariophyta</taxon>
        <taxon>Bacillariophyceae</taxon>
        <taxon>Bacillariophycidae</taxon>
        <taxon>Naviculales</taxon>
        <taxon>Naviculaceae</taxon>
        <taxon>Fistulifera</taxon>
    </lineage>
</organism>